<organism evidence="2 3">
    <name type="scientific">Lentilactobacillus parabuchneri</name>
    <dbReference type="NCBI Taxonomy" id="152331"/>
    <lineage>
        <taxon>Bacteria</taxon>
        <taxon>Bacillati</taxon>
        <taxon>Bacillota</taxon>
        <taxon>Bacilli</taxon>
        <taxon>Lactobacillales</taxon>
        <taxon>Lactobacillaceae</taxon>
        <taxon>Lentilactobacillus</taxon>
    </lineage>
</organism>
<evidence type="ECO:0000313" key="2">
    <source>
        <dbReference type="EMBL" id="ORN25384.1"/>
    </source>
</evidence>
<dbReference type="RefSeq" id="WP_057910470.1">
    <property type="nucleotide sequence ID" value="NZ_CP018796.1"/>
</dbReference>
<keyword evidence="1" id="KW-1133">Transmembrane helix</keyword>
<protein>
    <submittedName>
        <fullName evidence="2">Uncharacterized protein</fullName>
    </submittedName>
</protein>
<dbReference type="EMBL" id="MSBD01000051">
    <property type="protein sequence ID" value="ORN25384.1"/>
    <property type="molecule type" value="Genomic_DNA"/>
</dbReference>
<dbReference type="KEGG" id="lpar:FAM21731_02218"/>
<dbReference type="Proteomes" id="UP000193009">
    <property type="component" value="Unassembled WGS sequence"/>
</dbReference>
<dbReference type="AlphaFoldDB" id="A0A1X1FBA0"/>
<sequence>MLLLAAVLFCLLSYKFFTKWIWIILPFAIIYDLGLWIVSHWMWSVVIALILIGLYDHFIYERHHNGKSLFGVNK</sequence>
<proteinExistence type="predicted"/>
<reference evidence="2 3" key="1">
    <citation type="journal article" date="2017" name="Front. Microbiol.">
        <title>The Histidine Decarboxylase Gene Cluster of Lactobacillus parabuchneri Was Gained by Horizontal Gene Transfer and Is Mobile within the Species.</title>
        <authorList>
            <person name="Wuthrich D."/>
            <person name="Berthoud H."/>
            <person name="Wechsler D."/>
            <person name="Eugster E."/>
            <person name="Irmler S."/>
            <person name="Bruggmann R."/>
        </authorList>
    </citation>
    <scope>NUCLEOTIDE SEQUENCE [LARGE SCALE GENOMIC DNA]</scope>
    <source>
        <strain evidence="2 3">FAM23169</strain>
    </source>
</reference>
<comment type="caution">
    <text evidence="2">The sequence shown here is derived from an EMBL/GenBank/DDBJ whole genome shotgun (WGS) entry which is preliminary data.</text>
</comment>
<gene>
    <name evidence="2" type="ORF">FAM23169_02188</name>
</gene>
<keyword evidence="1" id="KW-0472">Membrane</keyword>
<accession>A0A1X1FBA0</accession>
<name>A0A1X1FBA0_9LACO</name>
<keyword evidence="3" id="KW-1185">Reference proteome</keyword>
<evidence type="ECO:0000256" key="1">
    <source>
        <dbReference type="SAM" id="Phobius"/>
    </source>
</evidence>
<keyword evidence="1" id="KW-0812">Transmembrane</keyword>
<evidence type="ECO:0000313" key="3">
    <source>
        <dbReference type="Proteomes" id="UP000193009"/>
    </source>
</evidence>
<feature type="transmembrane region" description="Helical" evidence="1">
    <location>
        <begin position="33"/>
        <end position="55"/>
    </location>
</feature>